<evidence type="ECO:0000313" key="1">
    <source>
        <dbReference type="EMBL" id="KYC53841.1"/>
    </source>
</evidence>
<comment type="caution">
    <text evidence="1">The sequence shown here is derived from an EMBL/GenBank/DDBJ whole genome shotgun (WGS) entry which is preliminary data.</text>
</comment>
<name>A0A150J9F8_9EURY</name>
<gene>
    <name evidence="1" type="ORF">AMQ22_00040</name>
</gene>
<dbReference type="EMBL" id="LNGC01000001">
    <property type="protein sequence ID" value="KYC53841.1"/>
    <property type="molecule type" value="Genomic_DNA"/>
</dbReference>
<protein>
    <submittedName>
        <fullName evidence="1">Uncharacterized protein</fullName>
    </submittedName>
</protein>
<sequence>MMSNDELEQEIDRAISDFENIKTIIRGDSDE</sequence>
<dbReference type="AlphaFoldDB" id="A0A150J9F8"/>
<dbReference type="Proteomes" id="UP000075398">
    <property type="component" value="Unassembled WGS sequence"/>
</dbReference>
<reference evidence="1 2" key="1">
    <citation type="journal article" date="2016" name="ISME J.">
        <title>Chasing the elusive Euryarchaeota class WSA2: genomes reveal a uniquely fastidious methyl-reducing methanogen.</title>
        <authorList>
            <person name="Nobu M.K."/>
            <person name="Narihiro T."/>
            <person name="Kuroda K."/>
            <person name="Mei R."/>
            <person name="Liu W.T."/>
        </authorList>
    </citation>
    <scope>NUCLEOTIDE SEQUENCE [LARGE SCALE GENOMIC DNA]</scope>
    <source>
        <strain evidence="1">U1lsi0528_Bin055</strain>
    </source>
</reference>
<accession>A0A150J9F8</accession>
<organism evidence="1 2">
    <name type="scientific">Candidatus Methanofastidiosum methylothiophilum</name>
    <dbReference type="NCBI Taxonomy" id="1705564"/>
    <lineage>
        <taxon>Archaea</taxon>
        <taxon>Methanobacteriati</taxon>
        <taxon>Methanobacteriota</taxon>
        <taxon>Stenosarchaea group</taxon>
        <taxon>Candidatus Methanofastidiosia</taxon>
        <taxon>Candidatus Methanofastidiosales</taxon>
        <taxon>Candidatus Methanofastidiosaceae</taxon>
        <taxon>Candidatus Methanofastidiosum</taxon>
    </lineage>
</organism>
<proteinExistence type="predicted"/>
<evidence type="ECO:0000313" key="2">
    <source>
        <dbReference type="Proteomes" id="UP000075398"/>
    </source>
</evidence>